<keyword evidence="4" id="KW-0067">ATP-binding</keyword>
<dbReference type="PANTHER" id="PTHR48013:SF9">
    <property type="entry name" value="DUAL SPECIFICITY MITOGEN-ACTIVATED PROTEIN KINASE KINASE 5"/>
    <property type="match status" value="1"/>
</dbReference>
<dbReference type="GO" id="GO:0005524">
    <property type="term" value="F:ATP binding"/>
    <property type="evidence" value="ECO:0007669"/>
    <property type="project" value="UniProtKB-KW"/>
</dbReference>
<evidence type="ECO:0000256" key="4">
    <source>
        <dbReference type="ARBA" id="ARBA00022840"/>
    </source>
</evidence>
<comment type="catalytic activity">
    <reaction evidence="8">
        <text>L-threonyl-[protein] + ATP = O-phospho-L-threonyl-[protein] + ADP + H(+)</text>
        <dbReference type="Rhea" id="RHEA:46608"/>
        <dbReference type="Rhea" id="RHEA-COMP:11060"/>
        <dbReference type="Rhea" id="RHEA-COMP:11605"/>
        <dbReference type="ChEBI" id="CHEBI:15378"/>
        <dbReference type="ChEBI" id="CHEBI:30013"/>
        <dbReference type="ChEBI" id="CHEBI:30616"/>
        <dbReference type="ChEBI" id="CHEBI:61977"/>
        <dbReference type="ChEBI" id="CHEBI:456216"/>
        <dbReference type="EC" id="2.7.12.2"/>
    </reaction>
</comment>
<keyword evidence="2" id="KW-0547">Nucleotide-binding</keyword>
<dbReference type="PANTHER" id="PTHR48013">
    <property type="entry name" value="DUAL SPECIFICITY MITOGEN-ACTIVATED PROTEIN KINASE KINASE 5-RELATED"/>
    <property type="match status" value="1"/>
</dbReference>
<keyword evidence="1" id="KW-0808">Transferase</keyword>
<keyword evidence="3" id="KW-0418">Kinase</keyword>
<comment type="caution">
    <text evidence="11">The sequence shown here is derived from an EMBL/GenBank/DDBJ whole genome shotgun (WGS) entry which is preliminary data.</text>
</comment>
<name>A0ABD2XYW8_9GENT</name>
<feature type="domain" description="Protein kinase" evidence="10">
    <location>
        <begin position="1"/>
        <end position="143"/>
    </location>
</feature>
<evidence type="ECO:0000259" key="10">
    <source>
        <dbReference type="PROSITE" id="PS50011"/>
    </source>
</evidence>
<evidence type="ECO:0000256" key="7">
    <source>
        <dbReference type="ARBA" id="ARBA00049014"/>
    </source>
</evidence>
<proteinExistence type="inferred from homology"/>
<evidence type="ECO:0000313" key="12">
    <source>
        <dbReference type="Proteomes" id="UP001630127"/>
    </source>
</evidence>
<gene>
    <name evidence="11" type="ORF">ACH5RR_039059</name>
</gene>
<dbReference type="GO" id="GO:0004708">
    <property type="term" value="F:MAP kinase kinase activity"/>
    <property type="evidence" value="ECO:0007669"/>
    <property type="project" value="UniProtKB-EC"/>
</dbReference>
<dbReference type="InterPro" id="IPR011009">
    <property type="entry name" value="Kinase-like_dom_sf"/>
</dbReference>
<dbReference type="InterPro" id="IPR000719">
    <property type="entry name" value="Prot_kinase_dom"/>
</dbReference>
<dbReference type="Proteomes" id="UP001630127">
    <property type="component" value="Unassembled WGS sequence"/>
</dbReference>
<evidence type="ECO:0000256" key="2">
    <source>
        <dbReference type="ARBA" id="ARBA00022741"/>
    </source>
</evidence>
<dbReference type="AlphaFoldDB" id="A0ABD2XYW8"/>
<evidence type="ECO:0000256" key="5">
    <source>
        <dbReference type="ARBA" id="ARBA00038035"/>
    </source>
</evidence>
<accession>A0ABD2XYW8</accession>
<evidence type="ECO:0000256" key="8">
    <source>
        <dbReference type="ARBA" id="ARBA00049299"/>
    </source>
</evidence>
<dbReference type="EC" id="2.7.12.2" evidence="6"/>
<organism evidence="11 12">
    <name type="scientific">Cinchona calisaya</name>
    <dbReference type="NCBI Taxonomy" id="153742"/>
    <lineage>
        <taxon>Eukaryota</taxon>
        <taxon>Viridiplantae</taxon>
        <taxon>Streptophyta</taxon>
        <taxon>Embryophyta</taxon>
        <taxon>Tracheophyta</taxon>
        <taxon>Spermatophyta</taxon>
        <taxon>Magnoliopsida</taxon>
        <taxon>eudicotyledons</taxon>
        <taxon>Gunneridae</taxon>
        <taxon>Pentapetalae</taxon>
        <taxon>asterids</taxon>
        <taxon>lamiids</taxon>
        <taxon>Gentianales</taxon>
        <taxon>Rubiaceae</taxon>
        <taxon>Cinchonoideae</taxon>
        <taxon>Cinchoneae</taxon>
        <taxon>Cinchona</taxon>
    </lineage>
</organism>
<evidence type="ECO:0000256" key="1">
    <source>
        <dbReference type="ARBA" id="ARBA00022679"/>
    </source>
</evidence>
<reference evidence="11 12" key="1">
    <citation type="submission" date="2024-11" db="EMBL/GenBank/DDBJ databases">
        <title>A near-complete genome assembly of Cinchona calisaya.</title>
        <authorList>
            <person name="Lian D.C."/>
            <person name="Zhao X.W."/>
            <person name="Wei L."/>
        </authorList>
    </citation>
    <scope>NUCLEOTIDE SEQUENCE [LARGE SCALE GENOMIC DNA]</scope>
    <source>
        <tissue evidence="11">Nenye</tissue>
    </source>
</reference>
<evidence type="ECO:0000256" key="6">
    <source>
        <dbReference type="ARBA" id="ARBA00038999"/>
    </source>
</evidence>
<evidence type="ECO:0000313" key="11">
    <source>
        <dbReference type="EMBL" id="KAL3499966.1"/>
    </source>
</evidence>
<dbReference type="EMBL" id="JBJUIK010000016">
    <property type="protein sequence ID" value="KAL3499966.1"/>
    <property type="molecule type" value="Genomic_DNA"/>
</dbReference>
<dbReference type="Gene3D" id="1.10.510.10">
    <property type="entry name" value="Transferase(Phosphotransferase) domain 1"/>
    <property type="match status" value="1"/>
</dbReference>
<dbReference type="PROSITE" id="PS50011">
    <property type="entry name" value="PROTEIN_KINASE_DOM"/>
    <property type="match status" value="1"/>
</dbReference>
<keyword evidence="12" id="KW-1185">Reference proteome</keyword>
<comment type="catalytic activity">
    <reaction evidence="9">
        <text>L-tyrosyl-[protein] + ATP = O-phospho-L-tyrosyl-[protein] + ADP + H(+)</text>
        <dbReference type="Rhea" id="RHEA:10596"/>
        <dbReference type="Rhea" id="RHEA-COMP:10136"/>
        <dbReference type="Rhea" id="RHEA-COMP:20101"/>
        <dbReference type="ChEBI" id="CHEBI:15378"/>
        <dbReference type="ChEBI" id="CHEBI:30616"/>
        <dbReference type="ChEBI" id="CHEBI:46858"/>
        <dbReference type="ChEBI" id="CHEBI:61978"/>
        <dbReference type="ChEBI" id="CHEBI:456216"/>
        <dbReference type="EC" id="2.7.12.2"/>
    </reaction>
</comment>
<dbReference type="Pfam" id="PF00069">
    <property type="entry name" value="Pkinase"/>
    <property type="match status" value="1"/>
</dbReference>
<sequence>MEILKRLDSESVVPCHGAFENGFADKDGGGDLGFLMEYMVGGSLHDLLQKHHRLYEEAISGIARSVLKGLNYLHSMQNYIFDLSKWYVMECCTGHFPLINPGGKPDWLTVVSANCSEETRQLPETASVELQSFCEEVLGEGLE</sequence>
<evidence type="ECO:0000256" key="3">
    <source>
        <dbReference type="ARBA" id="ARBA00022777"/>
    </source>
</evidence>
<evidence type="ECO:0000256" key="9">
    <source>
        <dbReference type="ARBA" id="ARBA00051693"/>
    </source>
</evidence>
<comment type="catalytic activity">
    <reaction evidence="7">
        <text>L-seryl-[protein] + ATP = O-phospho-L-seryl-[protein] + ADP + H(+)</text>
        <dbReference type="Rhea" id="RHEA:17989"/>
        <dbReference type="Rhea" id="RHEA-COMP:9863"/>
        <dbReference type="Rhea" id="RHEA-COMP:11604"/>
        <dbReference type="ChEBI" id="CHEBI:15378"/>
        <dbReference type="ChEBI" id="CHEBI:29999"/>
        <dbReference type="ChEBI" id="CHEBI:30616"/>
        <dbReference type="ChEBI" id="CHEBI:83421"/>
        <dbReference type="ChEBI" id="CHEBI:456216"/>
        <dbReference type="EC" id="2.7.12.2"/>
    </reaction>
</comment>
<dbReference type="SUPFAM" id="SSF56112">
    <property type="entry name" value="Protein kinase-like (PK-like)"/>
    <property type="match status" value="1"/>
</dbReference>
<comment type="similarity">
    <text evidence="5">Belongs to the protein kinase superfamily. STE Ser/Thr protein kinase family. MAP kinase kinase subfamily.</text>
</comment>
<protein>
    <recommendedName>
        <fullName evidence="6">mitogen-activated protein kinase kinase</fullName>
        <ecNumber evidence="6">2.7.12.2</ecNumber>
    </recommendedName>
</protein>